<dbReference type="InParanoid" id="G8JXB3"/>
<dbReference type="STRING" id="931890.G8JXB3"/>
<evidence type="ECO:0000256" key="2">
    <source>
        <dbReference type="ARBA" id="ARBA00022980"/>
    </source>
</evidence>
<evidence type="ECO:0000256" key="1">
    <source>
        <dbReference type="ARBA" id="ARBA00006598"/>
    </source>
</evidence>
<dbReference type="AlphaFoldDB" id="G8JXB3"/>
<protein>
    <recommendedName>
        <fullName evidence="4">Large ribosomal subunit protein bL35c</fullName>
    </recommendedName>
</protein>
<dbReference type="Gene3D" id="4.10.410.60">
    <property type="match status" value="1"/>
</dbReference>
<evidence type="ECO:0000313" key="7">
    <source>
        <dbReference type="EMBL" id="AET41487.1"/>
    </source>
</evidence>
<dbReference type="InterPro" id="IPR037229">
    <property type="entry name" value="Ribosomal_bL35_sf"/>
</dbReference>
<accession>G8JXB3</accession>
<proteinExistence type="inferred from homology"/>
<dbReference type="FunFam" id="4.10.410.60:FF:000001">
    <property type="entry name" value="50S ribosomal protein L35"/>
    <property type="match status" value="1"/>
</dbReference>
<evidence type="ECO:0000256" key="5">
    <source>
        <dbReference type="SAM" id="MobiDB-lite"/>
    </source>
</evidence>
<sequence length="98" mass="10744">MLIQGLFRPLEKLTSRFGGGVGCGSVGVSYLIFSRSLMKTHKGAAKRWRKTANSFKRGKAGRSHGNSGWSKNSLKVLSGRALANGSQLNRLKRLLPYH</sequence>
<evidence type="ECO:0000256" key="4">
    <source>
        <dbReference type="ARBA" id="ARBA00072523"/>
    </source>
</evidence>
<dbReference type="PANTHER" id="PTHR33343">
    <property type="entry name" value="54S RIBOSOMAL PROTEIN BL35M"/>
    <property type="match status" value="1"/>
</dbReference>
<keyword evidence="6" id="KW-1133">Transmembrane helix</keyword>
<reference evidence="8" key="1">
    <citation type="journal article" date="2012" name="G3 (Bethesda)">
        <title>Pichia sorbitophila, an interspecies yeast hybrid reveals early steps of genome resolution following polyploidization.</title>
        <authorList>
            <person name="Leh Louis V."/>
            <person name="Despons L."/>
            <person name="Friedrich A."/>
            <person name="Martin T."/>
            <person name="Durrens P."/>
            <person name="Casaregola S."/>
            <person name="Neuveglise C."/>
            <person name="Fairhead C."/>
            <person name="Marck C."/>
            <person name="Cruz J.A."/>
            <person name="Straub M.L."/>
            <person name="Kugler V."/>
            <person name="Sacerdot C."/>
            <person name="Uzunov Z."/>
            <person name="Thierry A."/>
            <person name="Weiss S."/>
            <person name="Bleykasten C."/>
            <person name="De Montigny J."/>
            <person name="Jacques N."/>
            <person name="Jung P."/>
            <person name="Lemaire M."/>
            <person name="Mallet S."/>
            <person name="Morel G."/>
            <person name="Richard G.F."/>
            <person name="Sarkar A."/>
            <person name="Savel G."/>
            <person name="Schacherer J."/>
            <person name="Seret M.L."/>
            <person name="Talla E."/>
            <person name="Samson G."/>
            <person name="Jubin C."/>
            <person name="Poulain J."/>
            <person name="Vacherie B."/>
            <person name="Barbe V."/>
            <person name="Pelletier E."/>
            <person name="Sherman D.J."/>
            <person name="Westhof E."/>
            <person name="Weissenbach J."/>
            <person name="Baret P.V."/>
            <person name="Wincker P."/>
            <person name="Gaillardin C."/>
            <person name="Dujon B."/>
            <person name="Souciet J.L."/>
        </authorList>
    </citation>
    <scope>NUCLEOTIDE SEQUENCE [LARGE SCALE GENOMIC DNA]</scope>
    <source>
        <strain evidence="8">CBS 270.75 / DBVPG 7215 / KCTC 17166 / NRRL Y-17582</strain>
    </source>
</reference>
<dbReference type="OrthoDB" id="162638at2759"/>
<evidence type="ECO:0000256" key="3">
    <source>
        <dbReference type="ARBA" id="ARBA00023274"/>
    </source>
</evidence>
<keyword evidence="3" id="KW-0687">Ribonucleoprotein</keyword>
<dbReference type="PANTHER" id="PTHR33343:SF1">
    <property type="entry name" value="LARGE RIBOSOMAL SUBUNIT PROTEIN BL35M"/>
    <property type="match status" value="1"/>
</dbReference>
<feature type="transmembrane region" description="Helical" evidence="6">
    <location>
        <begin position="15"/>
        <end position="33"/>
    </location>
</feature>
<dbReference type="OMA" id="PAHESHI"/>
<dbReference type="GO" id="GO:0006412">
    <property type="term" value="P:translation"/>
    <property type="evidence" value="ECO:0007669"/>
    <property type="project" value="InterPro"/>
</dbReference>
<dbReference type="GO" id="GO:0005762">
    <property type="term" value="C:mitochondrial large ribosomal subunit"/>
    <property type="evidence" value="ECO:0007669"/>
    <property type="project" value="EnsemblFungi"/>
</dbReference>
<dbReference type="GeneID" id="11472715"/>
<keyword evidence="6" id="KW-0472">Membrane</keyword>
<name>G8JXB3_ERECY</name>
<dbReference type="RefSeq" id="XP_003648304.1">
    <property type="nucleotide sequence ID" value="XM_003648256.1"/>
</dbReference>
<dbReference type="GO" id="GO:0003735">
    <property type="term" value="F:structural constituent of ribosome"/>
    <property type="evidence" value="ECO:0007669"/>
    <property type="project" value="EnsemblFungi"/>
</dbReference>
<comment type="similarity">
    <text evidence="1">Belongs to the bacterial ribosomal protein bL35 family.</text>
</comment>
<dbReference type="InterPro" id="IPR001706">
    <property type="entry name" value="Ribosomal_bL35"/>
</dbReference>
<feature type="region of interest" description="Disordered" evidence="5">
    <location>
        <begin position="48"/>
        <end position="72"/>
    </location>
</feature>
<dbReference type="Pfam" id="PF01632">
    <property type="entry name" value="Ribosomal_L35p"/>
    <property type="match status" value="1"/>
</dbReference>
<dbReference type="HOGENOM" id="CLU_166987_1_0_1"/>
<keyword evidence="2" id="KW-0689">Ribosomal protein</keyword>
<feature type="compositionally biased region" description="Basic residues" evidence="5">
    <location>
        <begin position="48"/>
        <end position="62"/>
    </location>
</feature>
<dbReference type="KEGG" id="erc:Ecym_8202"/>
<organism evidence="7 8">
    <name type="scientific">Eremothecium cymbalariae (strain CBS 270.75 / DBVPG 7215 / KCTC 17166 / NRRL Y-17582)</name>
    <name type="common">Yeast</name>
    <dbReference type="NCBI Taxonomy" id="931890"/>
    <lineage>
        <taxon>Eukaryota</taxon>
        <taxon>Fungi</taxon>
        <taxon>Dikarya</taxon>
        <taxon>Ascomycota</taxon>
        <taxon>Saccharomycotina</taxon>
        <taxon>Saccharomycetes</taxon>
        <taxon>Saccharomycetales</taxon>
        <taxon>Saccharomycetaceae</taxon>
        <taxon>Eremothecium</taxon>
    </lineage>
</organism>
<dbReference type="EMBL" id="CP002504">
    <property type="protein sequence ID" value="AET41487.1"/>
    <property type="molecule type" value="Genomic_DNA"/>
</dbReference>
<dbReference type="eggNOG" id="ENOG502S7SR">
    <property type="taxonomic scope" value="Eukaryota"/>
</dbReference>
<keyword evidence="6" id="KW-0812">Transmembrane</keyword>
<dbReference type="FunCoup" id="G8JXB3">
    <property type="interactions" value="82"/>
</dbReference>
<dbReference type="SUPFAM" id="SSF143034">
    <property type="entry name" value="L35p-like"/>
    <property type="match status" value="1"/>
</dbReference>
<dbReference type="Proteomes" id="UP000006790">
    <property type="component" value="Chromosome 8"/>
</dbReference>
<evidence type="ECO:0000313" key="8">
    <source>
        <dbReference type="Proteomes" id="UP000006790"/>
    </source>
</evidence>
<gene>
    <name evidence="7" type="ordered locus">Ecym_8202</name>
</gene>
<dbReference type="InterPro" id="IPR021137">
    <property type="entry name" value="Ribosomal_bL35-like"/>
</dbReference>
<keyword evidence="8" id="KW-1185">Reference proteome</keyword>
<evidence type="ECO:0000256" key="6">
    <source>
        <dbReference type="SAM" id="Phobius"/>
    </source>
</evidence>